<comment type="pathway">
    <text evidence="3 12">Glycolipid biosynthesis; lipid IV(A) biosynthesis; lipid IV(A) from (3R)-3-hydroxytetradecanoyl-[acyl-carrier-protein] and UDP-N-acetyl-alpha-D-glucosamine: step 2/6.</text>
</comment>
<dbReference type="Pfam" id="PF03331">
    <property type="entry name" value="LpxC"/>
    <property type="match status" value="1"/>
</dbReference>
<dbReference type="PATRIC" id="fig|1348334.3.peg.4373"/>
<dbReference type="Gene3D" id="3.30.1700.10">
    <property type="entry name" value="lpxc deacetylase, domain 2"/>
    <property type="match status" value="1"/>
</dbReference>
<dbReference type="RefSeq" id="WP_023068266.1">
    <property type="nucleotide sequence ID" value="NZ_AUZM01000055.1"/>
</dbReference>
<dbReference type="SUPFAM" id="SSF54211">
    <property type="entry name" value="Ribosomal protein S5 domain 2-like"/>
    <property type="match status" value="2"/>
</dbReference>
<keyword evidence="7 12" id="KW-0479">Metal-binding</keyword>
<dbReference type="InterPro" id="IPR015870">
    <property type="entry name" value="UDP-acyl_N-AcGlcN_deAcase_N"/>
</dbReference>
<evidence type="ECO:0000256" key="10">
    <source>
        <dbReference type="ARBA" id="ARBA00023098"/>
    </source>
</evidence>
<name>U7QGH7_9CYAN</name>
<dbReference type="EC" id="3.5.1.108" evidence="4 12"/>
<gene>
    <name evidence="12" type="primary">lpxC</name>
    <name evidence="13" type="ORF">M595_4522</name>
</gene>
<feature type="binding site" evidence="12">
    <location>
        <position position="249"/>
    </location>
    <ligand>
        <name>Zn(2+)</name>
        <dbReference type="ChEBI" id="CHEBI:29105"/>
    </ligand>
</feature>
<dbReference type="PANTHER" id="PTHR33694:SF1">
    <property type="entry name" value="UDP-3-O-ACYL-N-ACETYLGLUCOSAMINE DEACETYLASE 1, MITOCHONDRIAL-RELATED"/>
    <property type="match status" value="1"/>
</dbReference>
<dbReference type="InterPro" id="IPR004463">
    <property type="entry name" value="UDP-acyl_GlcNac_deAcase"/>
</dbReference>
<evidence type="ECO:0000256" key="12">
    <source>
        <dbReference type="HAMAP-Rule" id="MF_00388"/>
    </source>
</evidence>
<dbReference type="GO" id="GO:0103117">
    <property type="term" value="F:UDP-3-O-acyl-N-acetylglucosamine deacetylase activity"/>
    <property type="evidence" value="ECO:0007669"/>
    <property type="project" value="UniProtKB-UniRule"/>
</dbReference>
<protein>
    <recommendedName>
        <fullName evidence="4 12">UDP-3-O-acyl-N-acetylglucosamine deacetylase</fullName>
        <shortName evidence="12">UDP-3-O-acyl-GlcNAc deacetylase</shortName>
        <ecNumber evidence="4 12">3.5.1.108</ecNumber>
    </recommendedName>
    <alternativeName>
        <fullName evidence="12">UDP-3-O-[R-3-hydroxymyristoyl]-N-acetylglucosamine deacetylase</fullName>
    </alternativeName>
</protein>
<evidence type="ECO:0000256" key="7">
    <source>
        <dbReference type="ARBA" id="ARBA00022723"/>
    </source>
</evidence>
<dbReference type="NCBIfam" id="TIGR00325">
    <property type="entry name" value="lpxC"/>
    <property type="match status" value="1"/>
</dbReference>
<evidence type="ECO:0000256" key="5">
    <source>
        <dbReference type="ARBA" id="ARBA00022516"/>
    </source>
</evidence>
<comment type="caution">
    <text evidence="13">The sequence shown here is derived from an EMBL/GenBank/DDBJ whole genome shotgun (WGS) entry which is preliminary data.</text>
</comment>
<dbReference type="GO" id="GO:0016020">
    <property type="term" value="C:membrane"/>
    <property type="evidence" value="ECO:0007669"/>
    <property type="project" value="GOC"/>
</dbReference>
<keyword evidence="14" id="KW-1185">Reference proteome</keyword>
<dbReference type="InterPro" id="IPR011334">
    <property type="entry name" value="UDP-acyl_GlcNac_deAcase_C"/>
</dbReference>
<dbReference type="GO" id="GO:0046872">
    <property type="term" value="F:metal ion binding"/>
    <property type="evidence" value="ECO:0007669"/>
    <property type="project" value="UniProtKB-KW"/>
</dbReference>
<dbReference type="UniPathway" id="UPA00359">
    <property type="reaction ID" value="UER00478"/>
</dbReference>
<organism evidence="13 14">
    <name type="scientific">Lyngbya aestuarii BL J</name>
    <dbReference type="NCBI Taxonomy" id="1348334"/>
    <lineage>
        <taxon>Bacteria</taxon>
        <taxon>Bacillati</taxon>
        <taxon>Cyanobacteriota</taxon>
        <taxon>Cyanophyceae</taxon>
        <taxon>Oscillatoriophycideae</taxon>
        <taxon>Oscillatoriales</taxon>
        <taxon>Microcoleaceae</taxon>
        <taxon>Lyngbya</taxon>
    </lineage>
</organism>
<feature type="binding site" evidence="12">
    <location>
        <position position="89"/>
    </location>
    <ligand>
        <name>Zn(2+)</name>
        <dbReference type="ChEBI" id="CHEBI:29105"/>
    </ligand>
</feature>
<dbReference type="InterPro" id="IPR020568">
    <property type="entry name" value="Ribosomal_Su5_D2-typ_SF"/>
</dbReference>
<comment type="function">
    <text evidence="2 12">Catalyzes the hydrolysis of UDP-3-O-myristoyl-N-acetylglucosamine to form UDP-3-O-myristoylglucosamine and acetate, the committed step in lipid A biosynthesis.</text>
</comment>
<evidence type="ECO:0000256" key="2">
    <source>
        <dbReference type="ARBA" id="ARBA00002923"/>
    </source>
</evidence>
<dbReference type="Gene3D" id="3.30.230.20">
    <property type="entry name" value="lpxc deacetylase, domain 1"/>
    <property type="match status" value="1"/>
</dbReference>
<evidence type="ECO:0000256" key="4">
    <source>
        <dbReference type="ARBA" id="ARBA00012745"/>
    </source>
</evidence>
<evidence type="ECO:0000256" key="8">
    <source>
        <dbReference type="ARBA" id="ARBA00022801"/>
    </source>
</evidence>
<sequence>MTENTQHTLASEIIQSGIGLHSGLKTTVRILPSSAVGRYFVRVDLPEEPIIPATIKSVVSTTLSTELAIADHINNSNPHLKPSIRTVEHLLSALTLLGVNHARIEIDGPEIPLLDGSAKIWAEAIANAGLAVTSQTTPIIPITQEIIVRQGDAFVMAIPADETRFSYAIDFEMAAIGQQWYSWTPQQEDFTTAIAPARTFVLEKQVHHLQEAGLIKGGTLDNALVCGDDRWLNPPLRFSNEPVRHKILDLVGDLSLLGVIPQAHYLAYKAGHHLHTQLVQRIQAAALAAL</sequence>
<feature type="binding site" evidence="12">
    <location>
        <position position="245"/>
    </location>
    <ligand>
        <name>Zn(2+)</name>
        <dbReference type="ChEBI" id="CHEBI:29105"/>
    </ligand>
</feature>
<feature type="active site" description="Proton donor" evidence="12">
    <location>
        <position position="272"/>
    </location>
</feature>
<proteinExistence type="inferred from homology"/>
<dbReference type="PANTHER" id="PTHR33694">
    <property type="entry name" value="UDP-3-O-ACYL-N-ACETYLGLUCOSAMINE DEACETYLASE 1, MITOCHONDRIAL-RELATED"/>
    <property type="match status" value="1"/>
</dbReference>
<dbReference type="GO" id="GO:0009245">
    <property type="term" value="P:lipid A biosynthetic process"/>
    <property type="evidence" value="ECO:0007669"/>
    <property type="project" value="UniProtKB-UniRule"/>
</dbReference>
<keyword evidence="6 12" id="KW-0441">Lipid A biosynthesis</keyword>
<dbReference type="OrthoDB" id="9772788at2"/>
<keyword evidence="8 12" id="KW-0378">Hydrolase</keyword>
<evidence type="ECO:0000256" key="11">
    <source>
        <dbReference type="ARBA" id="ARBA00024535"/>
    </source>
</evidence>
<evidence type="ECO:0000256" key="6">
    <source>
        <dbReference type="ARBA" id="ARBA00022556"/>
    </source>
</evidence>
<evidence type="ECO:0000256" key="9">
    <source>
        <dbReference type="ARBA" id="ARBA00022833"/>
    </source>
</evidence>
<evidence type="ECO:0000256" key="3">
    <source>
        <dbReference type="ARBA" id="ARBA00005002"/>
    </source>
</evidence>
<reference evidence="13 14" key="1">
    <citation type="journal article" date="2013" name="Front. Microbiol.">
        <title>Comparative genomic analyses of the cyanobacterium, Lyngbya aestuarii BL J, a powerful hydrogen producer.</title>
        <authorList>
            <person name="Kothari A."/>
            <person name="Vaughn M."/>
            <person name="Garcia-Pichel F."/>
        </authorList>
    </citation>
    <scope>NUCLEOTIDE SEQUENCE [LARGE SCALE GENOMIC DNA]</scope>
    <source>
        <strain evidence="13 14">BL J</strain>
    </source>
</reference>
<comment type="cofactor">
    <cofactor evidence="1 12">
        <name>Zn(2+)</name>
        <dbReference type="ChEBI" id="CHEBI:29105"/>
    </cofactor>
</comment>
<dbReference type="AlphaFoldDB" id="U7QGH7"/>
<dbReference type="EMBL" id="AUZM01000055">
    <property type="protein sequence ID" value="ERT05531.1"/>
    <property type="molecule type" value="Genomic_DNA"/>
</dbReference>
<evidence type="ECO:0000256" key="1">
    <source>
        <dbReference type="ARBA" id="ARBA00001947"/>
    </source>
</evidence>
<dbReference type="HAMAP" id="MF_00388">
    <property type="entry name" value="LpxC"/>
    <property type="match status" value="1"/>
</dbReference>
<accession>U7QGH7</accession>
<comment type="catalytic activity">
    <reaction evidence="11 12">
        <text>a UDP-3-O-[(3R)-3-hydroxyacyl]-N-acetyl-alpha-D-glucosamine + H2O = a UDP-3-O-[(3R)-3-hydroxyacyl]-alpha-D-glucosamine + acetate</text>
        <dbReference type="Rhea" id="RHEA:67816"/>
        <dbReference type="ChEBI" id="CHEBI:15377"/>
        <dbReference type="ChEBI" id="CHEBI:30089"/>
        <dbReference type="ChEBI" id="CHEBI:137740"/>
        <dbReference type="ChEBI" id="CHEBI:173225"/>
        <dbReference type="EC" id="3.5.1.108"/>
    </reaction>
</comment>
<evidence type="ECO:0000313" key="14">
    <source>
        <dbReference type="Proteomes" id="UP000017127"/>
    </source>
</evidence>
<evidence type="ECO:0000313" key="13">
    <source>
        <dbReference type="EMBL" id="ERT05531.1"/>
    </source>
</evidence>
<keyword evidence="10 12" id="KW-0443">Lipid metabolism</keyword>
<keyword evidence="9 12" id="KW-0862">Zinc</keyword>
<dbReference type="Proteomes" id="UP000017127">
    <property type="component" value="Unassembled WGS sequence"/>
</dbReference>
<comment type="similarity">
    <text evidence="12">Belongs to the LpxC family.</text>
</comment>
<keyword evidence="5 12" id="KW-0444">Lipid biosynthesis</keyword>